<dbReference type="PROSITE" id="PS51198">
    <property type="entry name" value="UVRD_HELICASE_ATP_BIND"/>
    <property type="match status" value="1"/>
</dbReference>
<keyword evidence="10" id="KW-0234">DNA repair</keyword>
<organism evidence="18 19">
    <name type="scientific">Nocardioides anomalus</name>
    <dbReference type="NCBI Taxonomy" id="2712223"/>
    <lineage>
        <taxon>Bacteria</taxon>
        <taxon>Bacillati</taxon>
        <taxon>Actinomycetota</taxon>
        <taxon>Actinomycetes</taxon>
        <taxon>Propionibacteriales</taxon>
        <taxon>Nocardioidaceae</taxon>
        <taxon>Nocardioides</taxon>
    </lineage>
</organism>
<evidence type="ECO:0000256" key="15">
    <source>
        <dbReference type="PROSITE-ProRule" id="PRU00560"/>
    </source>
</evidence>
<comment type="catalytic activity">
    <reaction evidence="14">
        <text>ATP + H2O = ADP + phosphate + H(+)</text>
        <dbReference type="Rhea" id="RHEA:13065"/>
        <dbReference type="ChEBI" id="CHEBI:15377"/>
        <dbReference type="ChEBI" id="CHEBI:15378"/>
        <dbReference type="ChEBI" id="CHEBI:30616"/>
        <dbReference type="ChEBI" id="CHEBI:43474"/>
        <dbReference type="ChEBI" id="CHEBI:456216"/>
        <dbReference type="EC" id="5.6.2.4"/>
    </reaction>
</comment>
<dbReference type="EMBL" id="CP049257">
    <property type="protein sequence ID" value="QIG45999.1"/>
    <property type="molecule type" value="Genomic_DNA"/>
</dbReference>
<dbReference type="InterPro" id="IPR027417">
    <property type="entry name" value="P-loop_NTPase"/>
</dbReference>
<evidence type="ECO:0000256" key="7">
    <source>
        <dbReference type="ARBA" id="ARBA00022839"/>
    </source>
</evidence>
<feature type="domain" description="UvrD-like helicase C-terminal" evidence="17">
    <location>
        <begin position="346"/>
        <end position="654"/>
    </location>
</feature>
<protein>
    <recommendedName>
        <fullName evidence="13">DNA 3'-5' helicase</fullName>
        <ecNumber evidence="13">5.6.2.4</ecNumber>
    </recommendedName>
</protein>
<keyword evidence="3 15" id="KW-0547">Nucleotide-binding</keyword>
<evidence type="ECO:0000313" key="19">
    <source>
        <dbReference type="Proteomes" id="UP000502996"/>
    </source>
</evidence>
<evidence type="ECO:0000256" key="8">
    <source>
        <dbReference type="ARBA" id="ARBA00022840"/>
    </source>
</evidence>
<feature type="binding site" evidence="15">
    <location>
        <begin position="26"/>
        <end position="33"/>
    </location>
    <ligand>
        <name>ATP</name>
        <dbReference type="ChEBI" id="CHEBI:30616"/>
    </ligand>
</feature>
<evidence type="ECO:0000256" key="9">
    <source>
        <dbReference type="ARBA" id="ARBA00023125"/>
    </source>
</evidence>
<dbReference type="GO" id="GO:0043138">
    <property type="term" value="F:3'-5' DNA helicase activity"/>
    <property type="evidence" value="ECO:0007669"/>
    <property type="project" value="UniProtKB-EC"/>
</dbReference>
<evidence type="ECO:0000256" key="14">
    <source>
        <dbReference type="ARBA" id="ARBA00048988"/>
    </source>
</evidence>
<feature type="domain" description="UvrD-like helicase ATP-binding" evidence="16">
    <location>
        <begin position="5"/>
        <end position="345"/>
    </location>
</feature>
<accession>A0A6G6WL81</accession>
<dbReference type="Pfam" id="PF00580">
    <property type="entry name" value="UvrD-helicase"/>
    <property type="match status" value="1"/>
</dbReference>
<dbReference type="InterPro" id="IPR011335">
    <property type="entry name" value="Restrct_endonuc-II-like"/>
</dbReference>
<dbReference type="KEGG" id="nano:G5V58_15220"/>
<evidence type="ECO:0000256" key="3">
    <source>
        <dbReference type="ARBA" id="ARBA00022741"/>
    </source>
</evidence>
<dbReference type="GO" id="GO:0005829">
    <property type="term" value="C:cytosol"/>
    <property type="evidence" value="ECO:0007669"/>
    <property type="project" value="TreeGrafter"/>
</dbReference>
<dbReference type="InterPro" id="IPR013986">
    <property type="entry name" value="DExx_box_DNA_helicase_dom_sf"/>
</dbReference>
<dbReference type="PROSITE" id="PS51217">
    <property type="entry name" value="UVRD_HELICASE_CTER"/>
    <property type="match status" value="1"/>
</dbReference>
<dbReference type="EC" id="5.6.2.4" evidence="13"/>
<evidence type="ECO:0000256" key="1">
    <source>
        <dbReference type="ARBA" id="ARBA00009922"/>
    </source>
</evidence>
<evidence type="ECO:0000256" key="4">
    <source>
        <dbReference type="ARBA" id="ARBA00022763"/>
    </source>
</evidence>
<dbReference type="InterPro" id="IPR000212">
    <property type="entry name" value="DNA_helicase_UvrD/REP"/>
</dbReference>
<dbReference type="Proteomes" id="UP000502996">
    <property type="component" value="Chromosome"/>
</dbReference>
<dbReference type="SUPFAM" id="SSF52980">
    <property type="entry name" value="Restriction endonuclease-like"/>
    <property type="match status" value="1"/>
</dbReference>
<dbReference type="SUPFAM" id="SSF52540">
    <property type="entry name" value="P-loop containing nucleoside triphosphate hydrolases"/>
    <property type="match status" value="1"/>
</dbReference>
<comment type="similarity">
    <text evidence="1">Belongs to the helicase family. UvrD subfamily.</text>
</comment>
<evidence type="ECO:0000256" key="5">
    <source>
        <dbReference type="ARBA" id="ARBA00022801"/>
    </source>
</evidence>
<dbReference type="Gene3D" id="3.90.320.10">
    <property type="match status" value="1"/>
</dbReference>
<dbReference type="Pfam" id="PF12705">
    <property type="entry name" value="PDDEXK_1"/>
    <property type="match status" value="1"/>
</dbReference>
<dbReference type="Pfam" id="PF13361">
    <property type="entry name" value="UvrD_C"/>
    <property type="match status" value="2"/>
</dbReference>
<dbReference type="InterPro" id="IPR038726">
    <property type="entry name" value="PDDEXK_AddAB-type"/>
</dbReference>
<dbReference type="Gene3D" id="1.10.486.10">
    <property type="entry name" value="PCRA, domain 4"/>
    <property type="match status" value="1"/>
</dbReference>
<evidence type="ECO:0000256" key="6">
    <source>
        <dbReference type="ARBA" id="ARBA00022806"/>
    </source>
</evidence>
<evidence type="ECO:0000259" key="17">
    <source>
        <dbReference type="PROSITE" id="PS51217"/>
    </source>
</evidence>
<dbReference type="GO" id="GO:0033202">
    <property type="term" value="C:DNA helicase complex"/>
    <property type="evidence" value="ECO:0007669"/>
    <property type="project" value="TreeGrafter"/>
</dbReference>
<evidence type="ECO:0000256" key="13">
    <source>
        <dbReference type="ARBA" id="ARBA00034808"/>
    </source>
</evidence>
<dbReference type="InterPro" id="IPR014016">
    <property type="entry name" value="UvrD-like_ATP-bd"/>
</dbReference>
<dbReference type="Gene3D" id="1.10.10.160">
    <property type="match status" value="1"/>
</dbReference>
<dbReference type="GO" id="GO:0000725">
    <property type="term" value="P:recombinational repair"/>
    <property type="evidence" value="ECO:0007669"/>
    <property type="project" value="TreeGrafter"/>
</dbReference>
<keyword evidence="5 15" id="KW-0378">Hydrolase</keyword>
<dbReference type="CDD" id="cd17932">
    <property type="entry name" value="DEXQc_UvrD"/>
    <property type="match status" value="1"/>
</dbReference>
<sequence length="1049" mass="113238">MGTPWEASAQQWAAITAPLAPAVVVAGAGSGKTTLMAARVVYLVLTGQVRPDQVLGLTFTTKAASELRSRIREALRDAGALDELDDGEDVLEPTVATYNAYAASLLTEHGLRIGHEPDTRVITDAARYQLGSRVVDRHTGEVLLLTDHPQTAIQNLLALDSAMSEHLVGPDDVRRIDEAASHRFAEAREEERAAPKPRSTYVEACDKAINALERRGELLGLVDGYRRLKADLGLMDFSDQIELGARLAAEKPEVGAEERAKFTVVLLDEYQDTSVAQAIMLSRLFSGPDAEHGRGHAVTAVGDPNQAIYGWRGASASNILTFAETFPAATGEVPSYPLTVSRRSDRRILEVANRLAEPLYAASDAVRPLDAAEGAGEGRVTTQVFETHREELAWLGEEVTATRDRGGAWSDIGVLTRDNAHAAEVFDALTSAAVPVEIVGLSGLLRLPEVAEVVAVLHLLQDVTANAALLTLLTGPRWAIGPRDLRLLGERARELAGAQGRGAVPTTLDGHLAAIADGIDPSEIACLDDALHDPGPAAYSVEALERFALLAGELRQLRSHVGEPLLDVVRRIVDTTGADVELASAVSPAAAARRDNLDLFVKAVADFQSVDGDVSLQALLAYLTAEDDQGNGLDVATPTAADSVKLLTVHRSKGLEWASVFLVGVGKDRFPSNRSRTLWTSSPAVLPAPLRGDAADLPQLGGHDKKALDAYRAATRDHDATEELRLGYVAFTRAAHRLSVTSYCWTQRATPFGPSSYQETVREQLEAWGEPVDGWLDAPAKGDPNPYALEDPSKPWPVDGMGAEALRRLAAAELVRAADPSEEDLDLDLSEVALVAEWDAEVERLLTELHAEHATTIEVPLPSSLSATSVLRLRADPEAFAAELARPMPRPPSRSARFGTLFHAWVEARFGQQPLLDPDDLPGRHDSEIDDDADFDRVVEAFERGPFADRVPLAVEAPFAVVLAGQVVRGRIDAVYAEPGGGYLLVDWKTSRHEDADPLQLALYRVAWAELRGVAPEQVRAVFHYVRRGHTVEPEELADRQALEAMLGR</sequence>
<dbReference type="PANTHER" id="PTHR11070">
    <property type="entry name" value="UVRD / RECB / PCRA DNA HELICASE FAMILY MEMBER"/>
    <property type="match status" value="1"/>
</dbReference>
<evidence type="ECO:0000259" key="16">
    <source>
        <dbReference type="PROSITE" id="PS51198"/>
    </source>
</evidence>
<reference evidence="18 19" key="1">
    <citation type="submission" date="2020-02" db="EMBL/GenBank/DDBJ databases">
        <title>Full genome sequence of Nocardioides sp. R-3366.</title>
        <authorList>
            <person name="Im W.-T."/>
        </authorList>
    </citation>
    <scope>NUCLEOTIDE SEQUENCE [LARGE SCALE GENOMIC DNA]</scope>
    <source>
        <strain evidence="18 19">R-3366</strain>
    </source>
</reference>
<dbReference type="GO" id="GO:0005524">
    <property type="term" value="F:ATP binding"/>
    <property type="evidence" value="ECO:0007669"/>
    <property type="project" value="UniProtKB-UniRule"/>
</dbReference>
<keyword evidence="2" id="KW-0540">Nuclease</keyword>
<keyword evidence="19" id="KW-1185">Reference proteome</keyword>
<evidence type="ECO:0000256" key="11">
    <source>
        <dbReference type="ARBA" id="ARBA00023235"/>
    </source>
</evidence>
<evidence type="ECO:0000256" key="12">
    <source>
        <dbReference type="ARBA" id="ARBA00034617"/>
    </source>
</evidence>
<dbReference type="GO" id="GO:0004527">
    <property type="term" value="F:exonuclease activity"/>
    <property type="evidence" value="ECO:0007669"/>
    <property type="project" value="UniProtKB-KW"/>
</dbReference>
<keyword evidence="7" id="KW-0269">Exonuclease</keyword>
<keyword evidence="9" id="KW-0238">DNA-binding</keyword>
<keyword evidence="4" id="KW-0227">DNA damage</keyword>
<keyword evidence="6 15" id="KW-0347">Helicase</keyword>
<dbReference type="InterPro" id="IPR014017">
    <property type="entry name" value="DNA_helicase_UvrD-like_C"/>
</dbReference>
<evidence type="ECO:0000313" key="18">
    <source>
        <dbReference type="EMBL" id="QIG45999.1"/>
    </source>
</evidence>
<dbReference type="PANTHER" id="PTHR11070:SF55">
    <property type="entry name" value="DNA 3'-5' HELICASE"/>
    <property type="match status" value="1"/>
</dbReference>
<dbReference type="GO" id="GO:0003677">
    <property type="term" value="F:DNA binding"/>
    <property type="evidence" value="ECO:0007669"/>
    <property type="project" value="UniProtKB-KW"/>
</dbReference>
<name>A0A6G6WL81_9ACTN</name>
<keyword evidence="11" id="KW-0413">Isomerase</keyword>
<evidence type="ECO:0000256" key="2">
    <source>
        <dbReference type="ARBA" id="ARBA00022722"/>
    </source>
</evidence>
<dbReference type="Gene3D" id="3.40.50.300">
    <property type="entry name" value="P-loop containing nucleotide triphosphate hydrolases"/>
    <property type="match status" value="3"/>
</dbReference>
<evidence type="ECO:0000256" key="10">
    <source>
        <dbReference type="ARBA" id="ARBA00023204"/>
    </source>
</evidence>
<keyword evidence="8 15" id="KW-0067">ATP-binding</keyword>
<dbReference type="AlphaFoldDB" id="A0A6G6WL81"/>
<proteinExistence type="inferred from homology"/>
<gene>
    <name evidence="18" type="ORF">G5V58_15220</name>
</gene>
<comment type="catalytic activity">
    <reaction evidence="12">
        <text>Couples ATP hydrolysis with the unwinding of duplex DNA by translocating in the 3'-5' direction.</text>
        <dbReference type="EC" id="5.6.2.4"/>
    </reaction>
</comment>
<dbReference type="InterPro" id="IPR011604">
    <property type="entry name" value="PDDEXK-like_dom_sf"/>
</dbReference>